<dbReference type="Pfam" id="PF01757">
    <property type="entry name" value="Acyl_transf_3"/>
    <property type="match status" value="1"/>
</dbReference>
<keyword evidence="2" id="KW-1133">Transmembrane helix</keyword>
<proteinExistence type="predicted"/>
<keyword evidence="2" id="KW-0812">Transmembrane</keyword>
<feature type="transmembrane region" description="Helical" evidence="2">
    <location>
        <begin position="249"/>
        <end position="267"/>
    </location>
</feature>
<dbReference type="GO" id="GO:0016746">
    <property type="term" value="F:acyltransferase activity"/>
    <property type="evidence" value="ECO:0007669"/>
    <property type="project" value="UniProtKB-KW"/>
</dbReference>
<sequence length="425" mass="47448">MHPDDSRRHDIDALRALAFGLLILYHVAMYYVAAWPWHLKSPHAAAWLQAPMQVVNIWRMDLVFLVSGVALGFLLRGRRPLAAVGERALRLLLPLAFGMAVVVPYQAYAEALHGGAVERGFGTFLLRYWSMGPWPRGAFAGSDFGMTWNHLWYLPYLFVYSALVALLQPLLASGAAPRLRAAFTGLRCWRLLVLPALPLLLYGLVLAPRFPATHDLLHDGYLHALYFTVFVYGYWMGTDAGLWGALMRLRRWAVALAVALVAVYLALRAAGAQAWLLRTLRAFYLWAALAAILGFARRYLDRPWPWLRWANESVYPWYVLHQTLIVAGAMLLAPWGLGPAVEPPALLAFTVAGCWLLTDGLIRRIGWLRLLFGLKPQPPGPVQWPGWSRWLSRSQKSSSSSISADLSKKASAPSALDRSRMSGVA</sequence>
<feature type="transmembrane region" description="Helical" evidence="2">
    <location>
        <begin position="57"/>
        <end position="76"/>
    </location>
</feature>
<dbReference type="PANTHER" id="PTHR36927:SF3">
    <property type="entry name" value="GLUCANS BIOSYNTHESIS PROTEIN C"/>
    <property type="match status" value="1"/>
</dbReference>
<keyword evidence="5" id="KW-1185">Reference proteome</keyword>
<keyword evidence="2" id="KW-0472">Membrane</keyword>
<protein>
    <submittedName>
        <fullName evidence="4">Acyltransferase family protein</fullName>
    </submittedName>
</protein>
<dbReference type="EMBL" id="BAABGJ010000008">
    <property type="protein sequence ID" value="GAA4333651.1"/>
    <property type="molecule type" value="Genomic_DNA"/>
</dbReference>
<name>A0ABP8H2X0_9BURK</name>
<evidence type="ECO:0000313" key="5">
    <source>
        <dbReference type="Proteomes" id="UP001500975"/>
    </source>
</evidence>
<evidence type="ECO:0000313" key="4">
    <source>
        <dbReference type="EMBL" id="GAA4333651.1"/>
    </source>
</evidence>
<feature type="transmembrane region" description="Helical" evidence="2">
    <location>
        <begin position="279"/>
        <end position="296"/>
    </location>
</feature>
<feature type="domain" description="Acyltransferase 3" evidence="3">
    <location>
        <begin position="9"/>
        <end position="358"/>
    </location>
</feature>
<feature type="region of interest" description="Disordered" evidence="1">
    <location>
        <begin position="399"/>
        <end position="425"/>
    </location>
</feature>
<feature type="transmembrane region" description="Helical" evidence="2">
    <location>
        <begin position="88"/>
        <end position="108"/>
    </location>
</feature>
<evidence type="ECO:0000256" key="1">
    <source>
        <dbReference type="SAM" id="MobiDB-lite"/>
    </source>
</evidence>
<keyword evidence="4" id="KW-0012">Acyltransferase</keyword>
<feature type="transmembrane region" description="Helical" evidence="2">
    <location>
        <begin position="153"/>
        <end position="176"/>
    </location>
</feature>
<dbReference type="PANTHER" id="PTHR36927">
    <property type="entry name" value="BLR4337 PROTEIN"/>
    <property type="match status" value="1"/>
</dbReference>
<reference evidence="5" key="1">
    <citation type="journal article" date="2019" name="Int. J. Syst. Evol. Microbiol.">
        <title>The Global Catalogue of Microorganisms (GCM) 10K type strain sequencing project: providing services to taxonomists for standard genome sequencing and annotation.</title>
        <authorList>
            <consortium name="The Broad Institute Genomics Platform"/>
            <consortium name="The Broad Institute Genome Sequencing Center for Infectious Disease"/>
            <person name="Wu L."/>
            <person name="Ma J."/>
        </authorList>
    </citation>
    <scope>NUCLEOTIDE SEQUENCE [LARGE SCALE GENOMIC DNA]</scope>
    <source>
        <strain evidence="5">JCM 17804</strain>
    </source>
</reference>
<dbReference type="Proteomes" id="UP001500975">
    <property type="component" value="Unassembled WGS sequence"/>
</dbReference>
<feature type="transmembrane region" description="Helical" evidence="2">
    <location>
        <begin position="343"/>
        <end position="362"/>
    </location>
</feature>
<keyword evidence="4" id="KW-0808">Transferase</keyword>
<feature type="transmembrane region" description="Helical" evidence="2">
    <location>
        <begin position="16"/>
        <end position="37"/>
    </location>
</feature>
<feature type="transmembrane region" description="Helical" evidence="2">
    <location>
        <begin position="220"/>
        <end position="237"/>
    </location>
</feature>
<dbReference type="InterPro" id="IPR050623">
    <property type="entry name" value="Glucan_succinyl_AcylTrfase"/>
</dbReference>
<dbReference type="InterPro" id="IPR002656">
    <property type="entry name" value="Acyl_transf_3_dom"/>
</dbReference>
<organism evidence="4 5">
    <name type="scientific">Variovorax defluvii</name>
    <dbReference type="NCBI Taxonomy" id="913761"/>
    <lineage>
        <taxon>Bacteria</taxon>
        <taxon>Pseudomonadati</taxon>
        <taxon>Pseudomonadota</taxon>
        <taxon>Betaproteobacteria</taxon>
        <taxon>Burkholderiales</taxon>
        <taxon>Comamonadaceae</taxon>
        <taxon>Variovorax</taxon>
    </lineage>
</organism>
<accession>A0ABP8H2X0</accession>
<evidence type="ECO:0000259" key="3">
    <source>
        <dbReference type="Pfam" id="PF01757"/>
    </source>
</evidence>
<feature type="compositionally biased region" description="Low complexity" evidence="1">
    <location>
        <begin position="399"/>
        <end position="412"/>
    </location>
</feature>
<feature type="transmembrane region" description="Helical" evidence="2">
    <location>
        <begin position="188"/>
        <end position="208"/>
    </location>
</feature>
<gene>
    <name evidence="4" type="ORF">GCM10023165_08930</name>
</gene>
<comment type="caution">
    <text evidence="4">The sequence shown here is derived from an EMBL/GenBank/DDBJ whole genome shotgun (WGS) entry which is preliminary data.</text>
</comment>
<feature type="transmembrane region" description="Helical" evidence="2">
    <location>
        <begin position="317"/>
        <end position="337"/>
    </location>
</feature>
<evidence type="ECO:0000256" key="2">
    <source>
        <dbReference type="SAM" id="Phobius"/>
    </source>
</evidence>